<evidence type="ECO:0000313" key="3">
    <source>
        <dbReference type="Proteomes" id="UP000178348"/>
    </source>
</evidence>
<dbReference type="PANTHER" id="PTHR30543:SF21">
    <property type="entry name" value="NAD(P)H-DEPENDENT FMN REDUCTASE LOT6"/>
    <property type="match status" value="1"/>
</dbReference>
<feature type="non-terminal residue" evidence="2">
    <location>
        <position position="184"/>
    </location>
</feature>
<proteinExistence type="predicted"/>
<dbReference type="SUPFAM" id="SSF52218">
    <property type="entry name" value="Flavoproteins"/>
    <property type="match status" value="1"/>
</dbReference>
<dbReference type="Pfam" id="PF03358">
    <property type="entry name" value="FMN_red"/>
    <property type="match status" value="1"/>
</dbReference>
<sequence length="184" mass="20872">MKKLFIILGSTREGRQGEKIAKWAYGLAGGQKEFETELIDRRDWPLPFFNSPVSPSMAKEYDNEPARKWAAKIAQADGFIIVTPEYNHSFPAVLKGALEHLFKEWNRKPVAFVSYGWSAAGARAVEQLINVVIDLKMIPIREQINISIPGVMNEKGEFIFPDYLAKQLENVFGELAKRMARDIS</sequence>
<organism evidence="2 3">
    <name type="scientific">Candidatus Liptonbacteria bacterium RIFCSPLOWO2_01_FULL_53_13</name>
    <dbReference type="NCBI Taxonomy" id="1798651"/>
    <lineage>
        <taxon>Bacteria</taxon>
        <taxon>Candidatus Liptoniibacteriota</taxon>
    </lineage>
</organism>
<dbReference type="GO" id="GO:0005829">
    <property type="term" value="C:cytosol"/>
    <property type="evidence" value="ECO:0007669"/>
    <property type="project" value="TreeGrafter"/>
</dbReference>
<accession>A0A1G2CGI0</accession>
<dbReference type="InterPro" id="IPR050712">
    <property type="entry name" value="NAD(P)H-dep_reductase"/>
</dbReference>
<feature type="domain" description="NADPH-dependent FMN reductase-like" evidence="1">
    <location>
        <begin position="3"/>
        <end position="146"/>
    </location>
</feature>
<gene>
    <name evidence="2" type="ORF">A2946_01795</name>
</gene>
<name>A0A1G2CGI0_9BACT</name>
<dbReference type="InterPro" id="IPR005025">
    <property type="entry name" value="FMN_Rdtase-like_dom"/>
</dbReference>
<reference evidence="2 3" key="1">
    <citation type="journal article" date="2016" name="Nat. Commun.">
        <title>Thousands of microbial genomes shed light on interconnected biogeochemical processes in an aquifer system.</title>
        <authorList>
            <person name="Anantharaman K."/>
            <person name="Brown C.T."/>
            <person name="Hug L.A."/>
            <person name="Sharon I."/>
            <person name="Castelle C.J."/>
            <person name="Probst A.J."/>
            <person name="Thomas B.C."/>
            <person name="Singh A."/>
            <person name="Wilkins M.J."/>
            <person name="Karaoz U."/>
            <person name="Brodie E.L."/>
            <person name="Williams K.H."/>
            <person name="Hubbard S.S."/>
            <person name="Banfield J.F."/>
        </authorList>
    </citation>
    <scope>NUCLEOTIDE SEQUENCE [LARGE SCALE GENOMIC DNA]</scope>
</reference>
<comment type="caution">
    <text evidence="2">The sequence shown here is derived from an EMBL/GenBank/DDBJ whole genome shotgun (WGS) entry which is preliminary data.</text>
</comment>
<dbReference type="Proteomes" id="UP000178348">
    <property type="component" value="Unassembled WGS sequence"/>
</dbReference>
<evidence type="ECO:0000313" key="2">
    <source>
        <dbReference type="EMBL" id="OGZ00337.1"/>
    </source>
</evidence>
<dbReference type="GO" id="GO:0010181">
    <property type="term" value="F:FMN binding"/>
    <property type="evidence" value="ECO:0007669"/>
    <property type="project" value="TreeGrafter"/>
</dbReference>
<evidence type="ECO:0000259" key="1">
    <source>
        <dbReference type="Pfam" id="PF03358"/>
    </source>
</evidence>
<dbReference type="EMBL" id="MHLB01000066">
    <property type="protein sequence ID" value="OGZ00337.1"/>
    <property type="molecule type" value="Genomic_DNA"/>
</dbReference>
<dbReference type="InterPro" id="IPR029039">
    <property type="entry name" value="Flavoprotein-like_sf"/>
</dbReference>
<protein>
    <recommendedName>
        <fullName evidence="1">NADPH-dependent FMN reductase-like domain-containing protein</fullName>
    </recommendedName>
</protein>
<dbReference type="GO" id="GO:0016491">
    <property type="term" value="F:oxidoreductase activity"/>
    <property type="evidence" value="ECO:0007669"/>
    <property type="project" value="InterPro"/>
</dbReference>
<dbReference type="AlphaFoldDB" id="A0A1G2CGI0"/>
<dbReference type="PANTHER" id="PTHR30543">
    <property type="entry name" value="CHROMATE REDUCTASE"/>
    <property type="match status" value="1"/>
</dbReference>
<dbReference type="Gene3D" id="3.40.50.360">
    <property type="match status" value="1"/>
</dbReference>